<dbReference type="SUPFAM" id="SSF90123">
    <property type="entry name" value="ABC transporter transmembrane region"/>
    <property type="match status" value="1"/>
</dbReference>
<dbReference type="InterPro" id="IPR017871">
    <property type="entry name" value="ABC_transporter-like_CS"/>
</dbReference>
<evidence type="ECO:0000313" key="13">
    <source>
        <dbReference type="Proteomes" id="UP000199426"/>
    </source>
</evidence>
<dbReference type="Gene3D" id="3.90.70.10">
    <property type="entry name" value="Cysteine proteinases"/>
    <property type="match status" value="1"/>
</dbReference>
<name>A0ABY0QBU0_CHRJE</name>
<dbReference type="GO" id="GO:0005524">
    <property type="term" value="F:ATP binding"/>
    <property type="evidence" value="ECO:0007669"/>
    <property type="project" value="UniProtKB-KW"/>
</dbReference>
<evidence type="ECO:0000256" key="2">
    <source>
        <dbReference type="ARBA" id="ARBA00022692"/>
    </source>
</evidence>
<reference evidence="12 13" key="1">
    <citation type="submission" date="2016-10" db="EMBL/GenBank/DDBJ databases">
        <authorList>
            <person name="Varghese N."/>
            <person name="Submissions S."/>
        </authorList>
    </citation>
    <scope>NUCLEOTIDE SEQUENCE [LARGE SCALE GENOMIC DNA]</scope>
    <source>
        <strain evidence="12 13">DSM 19299</strain>
    </source>
</reference>
<dbReference type="PROSITE" id="PS50990">
    <property type="entry name" value="PEPTIDASE_C39"/>
    <property type="match status" value="1"/>
</dbReference>
<dbReference type="Pfam" id="PF00005">
    <property type="entry name" value="ABC_tran"/>
    <property type="match status" value="1"/>
</dbReference>
<dbReference type="PROSITE" id="PS50929">
    <property type="entry name" value="ABC_TM1F"/>
    <property type="match status" value="1"/>
</dbReference>
<dbReference type="Pfam" id="PF00664">
    <property type="entry name" value="ABC_membrane"/>
    <property type="match status" value="1"/>
</dbReference>
<feature type="domain" description="ABC transmembrane type-1" evidence="10">
    <location>
        <begin position="181"/>
        <end position="462"/>
    </location>
</feature>
<protein>
    <submittedName>
        <fullName evidence="12">ATP-binding cassette, subfamily B</fullName>
    </submittedName>
</protein>
<feature type="transmembrane region" description="Helical" evidence="8">
    <location>
        <begin position="216"/>
        <end position="234"/>
    </location>
</feature>
<dbReference type="InterPro" id="IPR036640">
    <property type="entry name" value="ABC1_TM_sf"/>
</dbReference>
<dbReference type="RefSeq" id="WP_089739628.1">
    <property type="nucleotide sequence ID" value="NZ_FNEG01000010.1"/>
</dbReference>
<dbReference type="PANTHER" id="PTHR43394">
    <property type="entry name" value="ATP-DEPENDENT PERMEASE MDL1, MITOCHONDRIAL"/>
    <property type="match status" value="1"/>
</dbReference>
<dbReference type="SUPFAM" id="SSF52540">
    <property type="entry name" value="P-loop containing nucleoside triphosphate hydrolases"/>
    <property type="match status" value="1"/>
</dbReference>
<evidence type="ECO:0000256" key="5">
    <source>
        <dbReference type="ARBA" id="ARBA00022840"/>
    </source>
</evidence>
<keyword evidence="2 8" id="KW-0812">Transmembrane</keyword>
<feature type="transmembrane region" description="Helical" evidence="8">
    <location>
        <begin position="321"/>
        <end position="338"/>
    </location>
</feature>
<dbReference type="SMART" id="SM00382">
    <property type="entry name" value="AAA"/>
    <property type="match status" value="1"/>
</dbReference>
<feature type="domain" description="ABC transporter" evidence="9">
    <location>
        <begin position="495"/>
        <end position="731"/>
    </location>
</feature>
<evidence type="ECO:0000259" key="11">
    <source>
        <dbReference type="PROSITE" id="PS50990"/>
    </source>
</evidence>
<organism evidence="12 13">
    <name type="scientific">Chryseobacterium jejuense</name>
    <dbReference type="NCBI Taxonomy" id="445960"/>
    <lineage>
        <taxon>Bacteria</taxon>
        <taxon>Pseudomonadati</taxon>
        <taxon>Bacteroidota</taxon>
        <taxon>Flavobacteriia</taxon>
        <taxon>Flavobacteriales</taxon>
        <taxon>Weeksellaceae</taxon>
        <taxon>Chryseobacterium group</taxon>
        <taxon>Chryseobacterium</taxon>
    </lineage>
</organism>
<evidence type="ECO:0000259" key="9">
    <source>
        <dbReference type="PROSITE" id="PS50893"/>
    </source>
</evidence>
<dbReference type="InterPro" id="IPR011527">
    <property type="entry name" value="ABC1_TM_dom"/>
</dbReference>
<evidence type="ECO:0000256" key="8">
    <source>
        <dbReference type="SAM" id="Phobius"/>
    </source>
</evidence>
<evidence type="ECO:0000256" key="1">
    <source>
        <dbReference type="ARBA" id="ARBA00004651"/>
    </source>
</evidence>
<dbReference type="InterPro" id="IPR027417">
    <property type="entry name" value="P-loop_NTPase"/>
</dbReference>
<keyword evidence="4" id="KW-0378">Hydrolase</keyword>
<evidence type="ECO:0000259" key="10">
    <source>
        <dbReference type="PROSITE" id="PS50929"/>
    </source>
</evidence>
<evidence type="ECO:0000256" key="7">
    <source>
        <dbReference type="ARBA" id="ARBA00023136"/>
    </source>
</evidence>
<keyword evidence="6 8" id="KW-1133">Transmembrane helix</keyword>
<comment type="caution">
    <text evidence="12">The sequence shown here is derived from an EMBL/GenBank/DDBJ whole genome shotgun (WGS) entry which is preliminary data.</text>
</comment>
<dbReference type="PROSITE" id="PS50893">
    <property type="entry name" value="ABC_TRANSPORTER_2"/>
    <property type="match status" value="1"/>
</dbReference>
<keyword evidence="7 8" id="KW-0472">Membrane</keyword>
<feature type="transmembrane region" description="Helical" evidence="8">
    <location>
        <begin position="416"/>
        <end position="443"/>
    </location>
</feature>
<dbReference type="Gene3D" id="1.20.1560.10">
    <property type="entry name" value="ABC transporter type 1, transmembrane domain"/>
    <property type="match status" value="1"/>
</dbReference>
<evidence type="ECO:0000256" key="4">
    <source>
        <dbReference type="ARBA" id="ARBA00022801"/>
    </source>
</evidence>
<dbReference type="PROSITE" id="PS00211">
    <property type="entry name" value="ABC_TRANSPORTER_1"/>
    <property type="match status" value="1"/>
</dbReference>
<gene>
    <name evidence="12" type="ORF">SAMN05421542_4575</name>
</gene>
<proteinExistence type="predicted"/>
<dbReference type="Pfam" id="PF03412">
    <property type="entry name" value="Peptidase_C39"/>
    <property type="match status" value="1"/>
</dbReference>
<evidence type="ECO:0000256" key="6">
    <source>
        <dbReference type="ARBA" id="ARBA00022989"/>
    </source>
</evidence>
<dbReference type="PANTHER" id="PTHR43394:SF1">
    <property type="entry name" value="ATP-BINDING CASSETTE SUB-FAMILY B MEMBER 10, MITOCHONDRIAL"/>
    <property type="match status" value="1"/>
</dbReference>
<accession>A0ABY0QBU0</accession>
<keyword evidence="5 12" id="KW-0067">ATP-binding</keyword>
<dbReference type="InterPro" id="IPR003593">
    <property type="entry name" value="AAA+_ATPase"/>
</dbReference>
<sequence length="737" mass="84729">MLRKKFNTHFQYQVESSDCAAACLTMIVRGFNKPCSLNQIKSLFEFTRVGVSIQDILDVSEKLGLESSALKLSLDDLLEIPKPLILYWKQDHFVVLQKIKFKNNIPYFYIGDPGYGEIVIDAETLQSEWNGDNDKGVVIYFEEGEEFQNLQLPKVEKQSYFDNKYFQETFLFLKKHKVKYAISFGLILLSLLANFFIPFVFQKTIDLGVVPKSITIVYYFLLAQFVLFISGFIFEFGNNVILTRLNFNLSIRMKEFLMKKLIKLPINFFDTRLNTETLQRLSDQDRIQTFLTWKGIDFVLSFINILAFGLILLYFNKFIFLVYFVFSIFSVLWIAFFLKRRAMIEYGMFIKQSQNNNNIYEFIMNMPEIKINNAQNKVIDKILTIQDKLNKLSLNSLFLNMYQLFGMNFFTKLKELAAFGICAILIINGELTLGSLLSISYIIGQLNTPIQKMLFLIRDTQDADISNQRVSEIYSKEEEDICATQHLDGFEIEQIQIRDLKFKYPGKFSPYVLDDVSFTINANSTTAIVGSSGSGKSTLLKLLLNFYMIEHGTIKLNDININDVYSSEWRKKCGIVMQDGNIFSGTILDNIVFSDIEVDEERVVNAAKMACIYDFILTLPMGFNTRVGTSGIELSGGQKQRILIARAVYKDPEYIFFDEATSALDAENEKNIHDNLQEFFKGKTVIIIAHRLSTVKNADQIIVLKNGKIVEQGGHLELVENKSNYYSLVKNQLELGG</sequence>
<feature type="domain" description="Peptidase C39" evidence="11">
    <location>
        <begin position="13"/>
        <end position="136"/>
    </location>
</feature>
<evidence type="ECO:0000313" key="12">
    <source>
        <dbReference type="EMBL" id="SDJ87958.1"/>
    </source>
</evidence>
<feature type="transmembrane region" description="Helical" evidence="8">
    <location>
        <begin position="296"/>
        <end position="315"/>
    </location>
</feature>
<dbReference type="InterPro" id="IPR005074">
    <property type="entry name" value="Peptidase_C39"/>
</dbReference>
<dbReference type="Proteomes" id="UP000199426">
    <property type="component" value="Unassembled WGS sequence"/>
</dbReference>
<keyword evidence="13" id="KW-1185">Reference proteome</keyword>
<evidence type="ECO:0000256" key="3">
    <source>
        <dbReference type="ARBA" id="ARBA00022741"/>
    </source>
</evidence>
<comment type="subcellular location">
    <subcellularLocation>
        <location evidence="1">Cell membrane</location>
        <topology evidence="1">Multi-pass membrane protein</topology>
    </subcellularLocation>
</comment>
<dbReference type="InterPro" id="IPR039421">
    <property type="entry name" value="Type_1_exporter"/>
</dbReference>
<dbReference type="EMBL" id="FNEG01000010">
    <property type="protein sequence ID" value="SDJ87958.1"/>
    <property type="molecule type" value="Genomic_DNA"/>
</dbReference>
<dbReference type="Gene3D" id="3.40.50.300">
    <property type="entry name" value="P-loop containing nucleotide triphosphate hydrolases"/>
    <property type="match status" value="1"/>
</dbReference>
<feature type="transmembrane region" description="Helical" evidence="8">
    <location>
        <begin position="180"/>
        <end position="201"/>
    </location>
</feature>
<dbReference type="InterPro" id="IPR003439">
    <property type="entry name" value="ABC_transporter-like_ATP-bd"/>
</dbReference>
<keyword evidence="3" id="KW-0547">Nucleotide-binding</keyword>